<evidence type="ECO:0000313" key="2">
    <source>
        <dbReference type="EMBL" id="KAK8142517.1"/>
    </source>
</evidence>
<gene>
    <name evidence="2" type="ORF">G3M48_008658</name>
</gene>
<protein>
    <submittedName>
        <fullName evidence="2">Uncharacterized protein</fullName>
    </submittedName>
</protein>
<organism evidence="2 3">
    <name type="scientific">Beauveria asiatica</name>
    <dbReference type="NCBI Taxonomy" id="1069075"/>
    <lineage>
        <taxon>Eukaryota</taxon>
        <taxon>Fungi</taxon>
        <taxon>Dikarya</taxon>
        <taxon>Ascomycota</taxon>
        <taxon>Pezizomycotina</taxon>
        <taxon>Sordariomycetes</taxon>
        <taxon>Hypocreomycetidae</taxon>
        <taxon>Hypocreales</taxon>
        <taxon>Cordycipitaceae</taxon>
        <taxon>Beauveria</taxon>
    </lineage>
</organism>
<proteinExistence type="predicted"/>
<sequence>MKFTIFSTLCLGFSSAALAATVSEEATHQLAEREMRDRLCGRSMFNEDLVDVESLEGSDVAEPQVNLEARGRNYPG</sequence>
<dbReference type="AlphaFoldDB" id="A0AAW0RK02"/>
<evidence type="ECO:0000256" key="1">
    <source>
        <dbReference type="SAM" id="SignalP"/>
    </source>
</evidence>
<keyword evidence="3" id="KW-1185">Reference proteome</keyword>
<reference evidence="2 3" key="1">
    <citation type="submission" date="2020-02" db="EMBL/GenBank/DDBJ databases">
        <title>Comparative genomics of the hypocrealean fungal genus Beauvera.</title>
        <authorList>
            <person name="Showalter D.N."/>
            <person name="Bushley K.E."/>
            <person name="Rehner S.A."/>
        </authorList>
    </citation>
    <scope>NUCLEOTIDE SEQUENCE [LARGE SCALE GENOMIC DNA]</scope>
    <source>
        <strain evidence="2 3">ARSEF4384</strain>
    </source>
</reference>
<feature type="chain" id="PRO_5043497388" evidence="1">
    <location>
        <begin position="20"/>
        <end position="76"/>
    </location>
</feature>
<comment type="caution">
    <text evidence="2">The sequence shown here is derived from an EMBL/GenBank/DDBJ whole genome shotgun (WGS) entry which is preliminary data.</text>
</comment>
<feature type="signal peptide" evidence="1">
    <location>
        <begin position="1"/>
        <end position="19"/>
    </location>
</feature>
<feature type="non-terminal residue" evidence="2">
    <location>
        <position position="76"/>
    </location>
</feature>
<evidence type="ECO:0000313" key="3">
    <source>
        <dbReference type="Proteomes" id="UP001397290"/>
    </source>
</evidence>
<dbReference type="EMBL" id="JAAHCF010000660">
    <property type="protein sequence ID" value="KAK8142517.1"/>
    <property type="molecule type" value="Genomic_DNA"/>
</dbReference>
<name>A0AAW0RK02_9HYPO</name>
<accession>A0AAW0RK02</accession>
<dbReference type="Proteomes" id="UP001397290">
    <property type="component" value="Unassembled WGS sequence"/>
</dbReference>
<keyword evidence="1" id="KW-0732">Signal</keyword>